<evidence type="ECO:0008006" key="4">
    <source>
        <dbReference type="Google" id="ProtNLM"/>
    </source>
</evidence>
<evidence type="ECO:0000256" key="1">
    <source>
        <dbReference type="SAM" id="Phobius"/>
    </source>
</evidence>
<accession>A0A2U9ILP8</accession>
<feature type="transmembrane region" description="Helical" evidence="1">
    <location>
        <begin position="61"/>
        <end position="79"/>
    </location>
</feature>
<organism evidence="2 3">
    <name type="scientific">Acidianus sulfidivorans JP7</name>
    <dbReference type="NCBI Taxonomy" id="619593"/>
    <lineage>
        <taxon>Archaea</taxon>
        <taxon>Thermoproteota</taxon>
        <taxon>Thermoprotei</taxon>
        <taxon>Sulfolobales</taxon>
        <taxon>Sulfolobaceae</taxon>
        <taxon>Acidianus</taxon>
    </lineage>
</organism>
<dbReference type="InterPro" id="IPR009844">
    <property type="entry name" value="DUF1404"/>
</dbReference>
<evidence type="ECO:0000313" key="3">
    <source>
        <dbReference type="Proteomes" id="UP000248410"/>
    </source>
</evidence>
<reference evidence="2 3" key="1">
    <citation type="submission" date="2018-05" db="EMBL/GenBank/DDBJ databases">
        <title>Complete Genome Sequences of Extremely Thermoacidophilic, Metal-Mobilizing Type-Strain Members of the Archaeal Family Sulfolobaceae: Acidianus brierleyi DSM-1651T, Acidianus sulfidivorans DSM-18786T, Metallosphaera hakonensis DSM-7519T, and Metallosphaera prunae DSM-10039T.</title>
        <authorList>
            <person name="Counts J.A."/>
            <person name="Kelly R.M."/>
        </authorList>
    </citation>
    <scope>NUCLEOTIDE SEQUENCE [LARGE SCALE GENOMIC DNA]</scope>
    <source>
        <strain evidence="2 3">JP7</strain>
    </source>
</reference>
<evidence type="ECO:0000313" key="2">
    <source>
        <dbReference type="EMBL" id="AWR96930.1"/>
    </source>
</evidence>
<dbReference type="EMBL" id="CP029288">
    <property type="protein sequence ID" value="AWR96930.1"/>
    <property type="molecule type" value="Genomic_DNA"/>
</dbReference>
<feature type="transmembrane region" description="Helical" evidence="1">
    <location>
        <begin position="160"/>
        <end position="179"/>
    </location>
</feature>
<keyword evidence="1" id="KW-0812">Transmembrane</keyword>
<name>A0A2U9ILP8_9CREN</name>
<feature type="transmembrane region" description="Helical" evidence="1">
    <location>
        <begin position="91"/>
        <end position="113"/>
    </location>
</feature>
<proteinExistence type="predicted"/>
<feature type="transmembrane region" description="Helical" evidence="1">
    <location>
        <begin position="20"/>
        <end position="40"/>
    </location>
</feature>
<keyword evidence="3" id="KW-1185">Reference proteome</keyword>
<dbReference type="OrthoDB" id="41344at2157"/>
<protein>
    <recommendedName>
        <fullName evidence="4">DUF1404 domain-containing protein</fullName>
    </recommendedName>
</protein>
<dbReference type="Pfam" id="PF07185">
    <property type="entry name" value="DUF1404"/>
    <property type="match status" value="1"/>
</dbReference>
<dbReference type="KEGG" id="asul:DFR86_04725"/>
<feature type="transmembrane region" description="Helical" evidence="1">
    <location>
        <begin position="120"/>
        <end position="140"/>
    </location>
</feature>
<gene>
    <name evidence="2" type="ORF">DFR86_04725</name>
</gene>
<keyword evidence="1" id="KW-0472">Membrane</keyword>
<sequence length="185" mass="21217">MTIVSINPLSLYLARLLEIIRVSFDMTLVWGTGLIGIWIADYMFKQGVGKSFLRFNFTTRGLLLAWGIAGSIVTLWYFPSMFDLSVINSTYRFLQLLTFSIAGIVGGIGWYSMTNVWKSISLFSIFSMMASMAEIFLELGSYYETNLYNAYSISQFIDTSYFLFAMAFVPSTFYMVKWLKDLNLF</sequence>
<dbReference type="AlphaFoldDB" id="A0A2U9ILP8"/>
<keyword evidence="1" id="KW-1133">Transmembrane helix</keyword>
<dbReference type="Proteomes" id="UP000248410">
    <property type="component" value="Chromosome"/>
</dbReference>